<name>A0A4U1ESK9_MONMO</name>
<protein>
    <submittedName>
        <fullName evidence="2">Uncharacterized protein</fullName>
    </submittedName>
</protein>
<reference evidence="3" key="1">
    <citation type="journal article" date="2019" name="IScience">
        <title>Narwhal Genome Reveals Long-Term Low Genetic Diversity despite Current Large Abundance Size.</title>
        <authorList>
            <person name="Westbury M.V."/>
            <person name="Petersen B."/>
            <person name="Garde E."/>
            <person name="Heide-Jorgensen M.P."/>
            <person name="Lorenzen E.D."/>
        </authorList>
    </citation>
    <scope>NUCLEOTIDE SEQUENCE [LARGE SCALE GENOMIC DNA]</scope>
</reference>
<evidence type="ECO:0000256" key="1">
    <source>
        <dbReference type="SAM" id="MobiDB-lite"/>
    </source>
</evidence>
<sequence length="508" mass="54638">GEFPALLVILLEDAVCDSACGEHRAGLGFGCYENTRVFGNFAFWGQLTPGNGSTGPRSADQGQDVDASGMLGLVCRSRLGVQDTQAHEDRLHPQTEHTQLLLSTQGLATSWHRHIELGSAFGVFGFSPGPPCAGRIGFAASCSGCPLLCLDVTCFGRKFGGTRFWEVLATRRAKKAAGRLWLHVTHECWREVLTKQAGAQALRDPPALEVPHMRAHPTRLVATTEGGELGAQQKVGDGWGDSLRPEDLVVLARRSHSPQRPRSQKTSKPFNKTRWTGVSAPGVRACKHVCDLTSWAACVRVFTGLAVAEPTVPPSALPPPCSSSVLELVKLLLCVSERYRATCPVETGPATYPTDTMRTRVQATGRGYVGPAPPVREDRKLVLSQAVLVEPAGGVRTVPLPDTCEVAVAEGGTAGTGEVCGVRTEGLTSLRERGLDEESGVWVWVEAKPPPGAFTPSNNNQLCMDGVLQWEQCAIEPHGVTNHYAQIHVQRKNCNMHSSLVPLFLLIS</sequence>
<feature type="compositionally biased region" description="Polar residues" evidence="1">
    <location>
        <begin position="266"/>
        <end position="275"/>
    </location>
</feature>
<feature type="region of interest" description="Disordered" evidence="1">
    <location>
        <begin position="253"/>
        <end position="275"/>
    </location>
</feature>
<evidence type="ECO:0000313" key="3">
    <source>
        <dbReference type="Proteomes" id="UP000308365"/>
    </source>
</evidence>
<organism evidence="2 3">
    <name type="scientific">Monodon monoceros</name>
    <name type="common">Narwhal</name>
    <name type="synonym">Ceratodon monodon</name>
    <dbReference type="NCBI Taxonomy" id="40151"/>
    <lineage>
        <taxon>Eukaryota</taxon>
        <taxon>Metazoa</taxon>
        <taxon>Chordata</taxon>
        <taxon>Craniata</taxon>
        <taxon>Vertebrata</taxon>
        <taxon>Euteleostomi</taxon>
        <taxon>Mammalia</taxon>
        <taxon>Eutheria</taxon>
        <taxon>Laurasiatheria</taxon>
        <taxon>Artiodactyla</taxon>
        <taxon>Whippomorpha</taxon>
        <taxon>Cetacea</taxon>
        <taxon>Odontoceti</taxon>
        <taxon>Monodontidae</taxon>
        <taxon>Monodon</taxon>
    </lineage>
</organism>
<comment type="caution">
    <text evidence="2">The sequence shown here is derived from an EMBL/GenBank/DDBJ whole genome shotgun (WGS) entry which is preliminary data.</text>
</comment>
<feature type="compositionally biased region" description="Basic residues" evidence="1">
    <location>
        <begin position="253"/>
        <end position="265"/>
    </location>
</feature>
<proteinExistence type="predicted"/>
<accession>A0A4U1ESK9</accession>
<gene>
    <name evidence="2" type="ORF">EI555_017325</name>
</gene>
<feature type="non-terminal residue" evidence="2">
    <location>
        <position position="508"/>
    </location>
</feature>
<feature type="non-terminal residue" evidence="2">
    <location>
        <position position="1"/>
    </location>
</feature>
<dbReference type="EMBL" id="RWIC01000914">
    <property type="protein sequence ID" value="TKC39046.1"/>
    <property type="molecule type" value="Genomic_DNA"/>
</dbReference>
<evidence type="ECO:0000313" key="2">
    <source>
        <dbReference type="EMBL" id="TKC39046.1"/>
    </source>
</evidence>
<dbReference type="Proteomes" id="UP000308365">
    <property type="component" value="Unassembled WGS sequence"/>
</dbReference>
<dbReference type="AlphaFoldDB" id="A0A4U1ESK9"/>